<accession>A0A0C3Q876</accession>
<protein>
    <submittedName>
        <fullName evidence="2">Uncharacterized protein</fullName>
    </submittedName>
</protein>
<feature type="region of interest" description="Disordered" evidence="1">
    <location>
        <begin position="18"/>
        <end position="51"/>
    </location>
</feature>
<dbReference type="EMBL" id="KN823032">
    <property type="protein sequence ID" value="KIO25965.1"/>
    <property type="molecule type" value="Genomic_DNA"/>
</dbReference>
<reference evidence="2 3" key="1">
    <citation type="submission" date="2014-04" db="EMBL/GenBank/DDBJ databases">
        <authorList>
            <consortium name="DOE Joint Genome Institute"/>
            <person name="Kuo A."/>
            <person name="Girlanda M."/>
            <person name="Perotto S."/>
            <person name="Kohler A."/>
            <person name="Nagy L.G."/>
            <person name="Floudas D."/>
            <person name="Copeland A."/>
            <person name="Barry K.W."/>
            <person name="Cichocki N."/>
            <person name="Veneault-Fourrey C."/>
            <person name="LaButti K."/>
            <person name="Lindquist E.A."/>
            <person name="Lipzen A."/>
            <person name="Lundell T."/>
            <person name="Morin E."/>
            <person name="Murat C."/>
            <person name="Sun H."/>
            <person name="Tunlid A."/>
            <person name="Henrissat B."/>
            <person name="Grigoriev I.V."/>
            <person name="Hibbett D.S."/>
            <person name="Martin F."/>
            <person name="Nordberg H.P."/>
            <person name="Cantor M.N."/>
            <person name="Hua S.X."/>
        </authorList>
    </citation>
    <scope>NUCLEOTIDE SEQUENCE [LARGE SCALE GENOMIC DNA]</scope>
    <source>
        <strain evidence="2 3">MUT 4182</strain>
    </source>
</reference>
<dbReference type="AlphaFoldDB" id="A0A0C3Q876"/>
<keyword evidence="3" id="KW-1185">Reference proteome</keyword>
<organism evidence="2 3">
    <name type="scientific">Tulasnella calospora MUT 4182</name>
    <dbReference type="NCBI Taxonomy" id="1051891"/>
    <lineage>
        <taxon>Eukaryota</taxon>
        <taxon>Fungi</taxon>
        <taxon>Dikarya</taxon>
        <taxon>Basidiomycota</taxon>
        <taxon>Agaricomycotina</taxon>
        <taxon>Agaricomycetes</taxon>
        <taxon>Cantharellales</taxon>
        <taxon>Tulasnellaceae</taxon>
        <taxon>Tulasnella</taxon>
    </lineage>
</organism>
<dbReference type="Proteomes" id="UP000054248">
    <property type="component" value="Unassembled WGS sequence"/>
</dbReference>
<evidence type="ECO:0000256" key="1">
    <source>
        <dbReference type="SAM" id="MobiDB-lite"/>
    </source>
</evidence>
<reference evidence="3" key="2">
    <citation type="submission" date="2015-01" db="EMBL/GenBank/DDBJ databases">
        <title>Evolutionary Origins and Diversification of the Mycorrhizal Mutualists.</title>
        <authorList>
            <consortium name="DOE Joint Genome Institute"/>
            <consortium name="Mycorrhizal Genomics Consortium"/>
            <person name="Kohler A."/>
            <person name="Kuo A."/>
            <person name="Nagy L.G."/>
            <person name="Floudas D."/>
            <person name="Copeland A."/>
            <person name="Barry K.W."/>
            <person name="Cichocki N."/>
            <person name="Veneault-Fourrey C."/>
            <person name="LaButti K."/>
            <person name="Lindquist E.A."/>
            <person name="Lipzen A."/>
            <person name="Lundell T."/>
            <person name="Morin E."/>
            <person name="Murat C."/>
            <person name="Riley R."/>
            <person name="Ohm R."/>
            <person name="Sun H."/>
            <person name="Tunlid A."/>
            <person name="Henrissat B."/>
            <person name="Grigoriev I.V."/>
            <person name="Hibbett D.S."/>
            <person name="Martin F."/>
        </authorList>
    </citation>
    <scope>NUCLEOTIDE SEQUENCE [LARGE SCALE GENOMIC DNA]</scope>
    <source>
        <strain evidence="3">MUT 4182</strain>
    </source>
</reference>
<feature type="non-terminal residue" evidence="2">
    <location>
        <position position="1"/>
    </location>
</feature>
<sequence>IERHVSGEFSAAAYQIPADQVVPSGAGRSFTGSRLSLNSDPTSRGSNSSGH</sequence>
<evidence type="ECO:0000313" key="2">
    <source>
        <dbReference type="EMBL" id="KIO25965.1"/>
    </source>
</evidence>
<dbReference type="HOGENOM" id="CLU_3112260_0_0_1"/>
<gene>
    <name evidence="2" type="ORF">M407DRAFT_243901</name>
</gene>
<evidence type="ECO:0000313" key="3">
    <source>
        <dbReference type="Proteomes" id="UP000054248"/>
    </source>
</evidence>
<feature type="compositionally biased region" description="Polar residues" evidence="1">
    <location>
        <begin position="30"/>
        <end position="51"/>
    </location>
</feature>
<name>A0A0C3Q876_9AGAM</name>
<proteinExistence type="predicted"/>